<dbReference type="EMBL" id="ML213145">
    <property type="protein sequence ID" value="TFK77799.1"/>
    <property type="molecule type" value="Genomic_DNA"/>
</dbReference>
<proteinExistence type="predicted"/>
<feature type="compositionally biased region" description="Basic and acidic residues" evidence="1">
    <location>
        <begin position="184"/>
        <end position="199"/>
    </location>
</feature>
<accession>A0A5C3NMA7</accession>
<dbReference type="Proteomes" id="UP000308197">
    <property type="component" value="Unassembled WGS sequence"/>
</dbReference>
<feature type="compositionally biased region" description="Basic and acidic residues" evidence="1">
    <location>
        <begin position="137"/>
        <end position="149"/>
    </location>
</feature>
<protein>
    <submittedName>
        <fullName evidence="2">Uncharacterized protein</fullName>
    </submittedName>
</protein>
<organism evidence="2 3">
    <name type="scientific">Polyporus arcularius HHB13444</name>
    <dbReference type="NCBI Taxonomy" id="1314778"/>
    <lineage>
        <taxon>Eukaryota</taxon>
        <taxon>Fungi</taxon>
        <taxon>Dikarya</taxon>
        <taxon>Basidiomycota</taxon>
        <taxon>Agaricomycotina</taxon>
        <taxon>Agaricomycetes</taxon>
        <taxon>Polyporales</taxon>
        <taxon>Polyporaceae</taxon>
        <taxon>Polyporus</taxon>
    </lineage>
</organism>
<feature type="compositionally biased region" description="Low complexity" evidence="1">
    <location>
        <begin position="79"/>
        <end position="89"/>
    </location>
</feature>
<feature type="region of interest" description="Disordered" evidence="1">
    <location>
        <begin position="49"/>
        <end position="199"/>
    </location>
</feature>
<feature type="compositionally biased region" description="Basic and acidic residues" evidence="1">
    <location>
        <begin position="115"/>
        <end position="127"/>
    </location>
</feature>
<name>A0A5C3NMA7_9APHY</name>
<feature type="compositionally biased region" description="Pro residues" evidence="1">
    <location>
        <begin position="90"/>
        <end position="99"/>
    </location>
</feature>
<dbReference type="AlphaFoldDB" id="A0A5C3NMA7"/>
<reference evidence="2 3" key="1">
    <citation type="journal article" date="2019" name="Nat. Ecol. Evol.">
        <title>Megaphylogeny resolves global patterns of mushroom evolution.</title>
        <authorList>
            <person name="Varga T."/>
            <person name="Krizsan K."/>
            <person name="Foldi C."/>
            <person name="Dima B."/>
            <person name="Sanchez-Garcia M."/>
            <person name="Sanchez-Ramirez S."/>
            <person name="Szollosi G.J."/>
            <person name="Szarkandi J.G."/>
            <person name="Papp V."/>
            <person name="Albert L."/>
            <person name="Andreopoulos W."/>
            <person name="Angelini C."/>
            <person name="Antonin V."/>
            <person name="Barry K.W."/>
            <person name="Bougher N.L."/>
            <person name="Buchanan P."/>
            <person name="Buyck B."/>
            <person name="Bense V."/>
            <person name="Catcheside P."/>
            <person name="Chovatia M."/>
            <person name="Cooper J."/>
            <person name="Damon W."/>
            <person name="Desjardin D."/>
            <person name="Finy P."/>
            <person name="Geml J."/>
            <person name="Haridas S."/>
            <person name="Hughes K."/>
            <person name="Justo A."/>
            <person name="Karasinski D."/>
            <person name="Kautmanova I."/>
            <person name="Kiss B."/>
            <person name="Kocsube S."/>
            <person name="Kotiranta H."/>
            <person name="LaButti K.M."/>
            <person name="Lechner B.E."/>
            <person name="Liimatainen K."/>
            <person name="Lipzen A."/>
            <person name="Lukacs Z."/>
            <person name="Mihaltcheva S."/>
            <person name="Morgado L.N."/>
            <person name="Niskanen T."/>
            <person name="Noordeloos M.E."/>
            <person name="Ohm R.A."/>
            <person name="Ortiz-Santana B."/>
            <person name="Ovrebo C."/>
            <person name="Racz N."/>
            <person name="Riley R."/>
            <person name="Savchenko A."/>
            <person name="Shiryaev A."/>
            <person name="Soop K."/>
            <person name="Spirin V."/>
            <person name="Szebenyi C."/>
            <person name="Tomsovsky M."/>
            <person name="Tulloss R.E."/>
            <person name="Uehling J."/>
            <person name="Grigoriev I.V."/>
            <person name="Vagvolgyi C."/>
            <person name="Papp T."/>
            <person name="Martin F.M."/>
            <person name="Miettinen O."/>
            <person name="Hibbett D.S."/>
            <person name="Nagy L.G."/>
        </authorList>
    </citation>
    <scope>NUCLEOTIDE SEQUENCE [LARGE SCALE GENOMIC DNA]</scope>
    <source>
        <strain evidence="2 3">HHB13444</strain>
    </source>
</reference>
<dbReference type="InParanoid" id="A0A5C3NMA7"/>
<keyword evidence="3" id="KW-1185">Reference proteome</keyword>
<evidence type="ECO:0000256" key="1">
    <source>
        <dbReference type="SAM" id="MobiDB-lite"/>
    </source>
</evidence>
<gene>
    <name evidence="2" type="ORF">K466DRAFT_607688</name>
</gene>
<sequence length="287" mass="31926">MYNNDAPGTVRAPSEYVVHDEEDRFPATLHSLSISFPVLTSVEAAAVLPTPTTRQTRARARAARALEDAPVGSPPPSPAAATPTGLAPTPVAPASPAPAPKRRARAPRPPLPRPETGRPETAKEFSKRIRRVVLHGPRIERQEGGDSRPPRPTVEDVPDEEQSGNLQPPMTDEPQDCQQGLRDTPLDRTHPTDREDRLADPQAKMVREMSLLTYLSENTEGIDLLQELKGRYAEDKLFRAILDKPKEFKNFQVREELIFLRENGRDLLCIPEVLHNGRSRILAPSRH</sequence>
<dbReference type="STRING" id="1314778.A0A5C3NMA7"/>
<evidence type="ECO:0000313" key="3">
    <source>
        <dbReference type="Proteomes" id="UP000308197"/>
    </source>
</evidence>
<evidence type="ECO:0000313" key="2">
    <source>
        <dbReference type="EMBL" id="TFK77799.1"/>
    </source>
</evidence>